<name>Q7SAD1_NEUCR</name>
<reference evidence="3 4" key="1">
    <citation type="journal article" date="2003" name="Nature">
        <title>The genome sequence of the filamentous fungus Neurospora crassa.</title>
        <authorList>
            <person name="Galagan J.E."/>
            <person name="Calvo S.E."/>
            <person name="Borkovich K.A."/>
            <person name="Selker E.U."/>
            <person name="Read N.D."/>
            <person name="Jaffe D."/>
            <person name="FitzHugh W."/>
            <person name="Ma L.J."/>
            <person name="Smirnov S."/>
            <person name="Purcell S."/>
            <person name="Rehman B."/>
            <person name="Elkins T."/>
            <person name="Engels R."/>
            <person name="Wang S."/>
            <person name="Nielsen C.B."/>
            <person name="Butler J."/>
            <person name="Endrizzi M."/>
            <person name="Qui D."/>
            <person name="Ianakiev P."/>
            <person name="Bell-Pedersen D."/>
            <person name="Nelson M.A."/>
            <person name="Werner-Washburne M."/>
            <person name="Selitrennikoff C.P."/>
            <person name="Kinsey J.A."/>
            <person name="Braun E.L."/>
            <person name="Zelter A."/>
            <person name="Schulte U."/>
            <person name="Kothe G.O."/>
            <person name="Jedd G."/>
            <person name="Mewes W."/>
            <person name="Staben C."/>
            <person name="Marcotte E."/>
            <person name="Greenberg D."/>
            <person name="Roy A."/>
            <person name="Foley K."/>
            <person name="Naylor J."/>
            <person name="Stange-Thomann N."/>
            <person name="Barrett R."/>
            <person name="Gnerre S."/>
            <person name="Kamal M."/>
            <person name="Kamvysselis M."/>
            <person name="Mauceli E."/>
            <person name="Bielke C."/>
            <person name="Rudd S."/>
            <person name="Frishman D."/>
            <person name="Krystofova S."/>
            <person name="Rasmussen C."/>
            <person name="Metzenberg R.L."/>
            <person name="Perkins D.D."/>
            <person name="Kroken S."/>
            <person name="Cogoni C."/>
            <person name="Macino G."/>
            <person name="Catcheside D."/>
            <person name="Li W."/>
            <person name="Pratt R.J."/>
            <person name="Osmani S.A."/>
            <person name="DeSouza C.P."/>
            <person name="Glass L."/>
            <person name="Orbach M.J."/>
            <person name="Berglund J.A."/>
            <person name="Voelker R."/>
            <person name="Yarden O."/>
            <person name="Plamann M."/>
            <person name="Seiler S."/>
            <person name="Dunlap J."/>
            <person name="Radford A."/>
            <person name="Aramayo R."/>
            <person name="Natvig D.O."/>
            <person name="Alex L.A."/>
            <person name="Mannhaupt G."/>
            <person name="Ebbole D.J."/>
            <person name="Freitag M."/>
            <person name="Paulsen I."/>
            <person name="Sachs M.S."/>
            <person name="Lander E.S."/>
            <person name="Nusbaum C."/>
            <person name="Birren B."/>
        </authorList>
    </citation>
    <scope>NUCLEOTIDE SEQUENCE [LARGE SCALE GENOMIC DNA]</scope>
    <source>
        <strain evidence="4">ATCC 24698 / 74-OR23-1A / CBS 708.71 / DSM 1257 / FGSC 987</strain>
    </source>
</reference>
<protein>
    <submittedName>
        <fullName evidence="3">Uncharacterized protein</fullName>
    </submittedName>
</protein>
<keyword evidence="2" id="KW-1133">Transmembrane helix</keyword>
<keyword evidence="2" id="KW-0812">Transmembrane</keyword>
<dbReference type="GeneID" id="3878736"/>
<keyword evidence="4" id="KW-1185">Reference proteome</keyword>
<sequence>MSTRQIIVDPADDAQLACGGPGLILWSSFMLSALSIGICPGIAVFFTGRGKNHGVGRLRQHKVVVWAIESLLCKAIDTVTHFAALLWPKSLPTPSPQLASPGFEEDFDALVDEQFFVDRTQESVRLNQQLDPDVSAAVFLVVVEGHEKFLSAKTLATCSGDRYALWRRLGMMVRNIVDDAPNASMGEIREREERPEAFAGSPVPIMALFSKLSCNLLVKNASLESGSIPARSNARSNGDLSRLPTP</sequence>
<dbReference type="EMBL" id="CM002239">
    <property type="protein sequence ID" value="EAA33325.3"/>
    <property type="molecule type" value="Genomic_DNA"/>
</dbReference>
<feature type="transmembrane region" description="Helical" evidence="2">
    <location>
        <begin position="23"/>
        <end position="47"/>
    </location>
</feature>
<proteinExistence type="predicted"/>
<evidence type="ECO:0000256" key="2">
    <source>
        <dbReference type="SAM" id="Phobius"/>
    </source>
</evidence>
<dbReference type="HOGENOM" id="CLU_1489396_0_0_1"/>
<dbReference type="Proteomes" id="UP000001805">
    <property type="component" value="Chromosome 4, Linkage Group IV"/>
</dbReference>
<dbReference type="AlphaFoldDB" id="Q7SAD1"/>
<dbReference type="KEGG" id="ncr:NCU06299"/>
<evidence type="ECO:0000313" key="4">
    <source>
        <dbReference type="Proteomes" id="UP000001805"/>
    </source>
</evidence>
<evidence type="ECO:0000313" key="3">
    <source>
        <dbReference type="EMBL" id="EAA33325.3"/>
    </source>
</evidence>
<gene>
    <name evidence="3" type="ORF">NCU06299</name>
</gene>
<keyword evidence="2" id="KW-0472">Membrane</keyword>
<dbReference type="RefSeq" id="XP_962561.3">
    <property type="nucleotide sequence ID" value="XM_957468.3"/>
</dbReference>
<dbReference type="VEuPathDB" id="FungiDB:NCU06299"/>
<evidence type="ECO:0000256" key="1">
    <source>
        <dbReference type="SAM" id="MobiDB-lite"/>
    </source>
</evidence>
<organism evidence="3 4">
    <name type="scientific">Neurospora crassa (strain ATCC 24698 / 74-OR23-1A / CBS 708.71 / DSM 1257 / FGSC 987)</name>
    <dbReference type="NCBI Taxonomy" id="367110"/>
    <lineage>
        <taxon>Eukaryota</taxon>
        <taxon>Fungi</taxon>
        <taxon>Dikarya</taxon>
        <taxon>Ascomycota</taxon>
        <taxon>Pezizomycotina</taxon>
        <taxon>Sordariomycetes</taxon>
        <taxon>Sordariomycetidae</taxon>
        <taxon>Sordariales</taxon>
        <taxon>Sordariaceae</taxon>
        <taxon>Neurospora</taxon>
    </lineage>
</organism>
<dbReference type="InParanoid" id="Q7SAD1"/>
<feature type="region of interest" description="Disordered" evidence="1">
    <location>
        <begin position="227"/>
        <end position="246"/>
    </location>
</feature>
<dbReference type="OrthoDB" id="10590562at2759"/>
<accession>Q7SAD1</accession>